<evidence type="ECO:0000313" key="2">
    <source>
        <dbReference type="EMBL" id="MFC5628200.1"/>
    </source>
</evidence>
<evidence type="ECO:0000313" key="3">
    <source>
        <dbReference type="Proteomes" id="UP001596143"/>
    </source>
</evidence>
<name>A0ABW0U409_9BACI</name>
<dbReference type="InterPro" id="IPR029069">
    <property type="entry name" value="HotDog_dom_sf"/>
</dbReference>
<protein>
    <submittedName>
        <fullName evidence="2">MaoC/PaaZ C-terminal domain-containing protein</fullName>
    </submittedName>
</protein>
<dbReference type="InterPro" id="IPR052342">
    <property type="entry name" value="MCH/BMMD"/>
</dbReference>
<proteinExistence type="predicted"/>
<dbReference type="EMBL" id="JBHSPF010000018">
    <property type="protein sequence ID" value="MFC5628200.1"/>
    <property type="molecule type" value="Genomic_DNA"/>
</dbReference>
<dbReference type="RefSeq" id="WP_270897469.1">
    <property type="nucleotide sequence ID" value="NZ_JBHSPF010000018.1"/>
</dbReference>
<accession>A0ABW0U409</accession>
<gene>
    <name evidence="2" type="ORF">ACFPTR_04730</name>
</gene>
<dbReference type="Gene3D" id="3.10.129.10">
    <property type="entry name" value="Hotdog Thioesterase"/>
    <property type="match status" value="1"/>
</dbReference>
<dbReference type="Proteomes" id="UP001596143">
    <property type="component" value="Unassembled WGS sequence"/>
</dbReference>
<dbReference type="InterPro" id="IPR002539">
    <property type="entry name" value="MaoC-like_dom"/>
</dbReference>
<organism evidence="2 3">
    <name type="scientific">Aliibacillus thermotolerans</name>
    <dbReference type="NCBI Taxonomy" id="1834418"/>
    <lineage>
        <taxon>Bacteria</taxon>
        <taxon>Bacillati</taxon>
        <taxon>Bacillota</taxon>
        <taxon>Bacilli</taxon>
        <taxon>Bacillales</taxon>
        <taxon>Bacillaceae</taxon>
        <taxon>Aliibacillus</taxon>
    </lineage>
</organism>
<feature type="domain" description="MaoC-like" evidence="1">
    <location>
        <begin position="16"/>
        <end position="113"/>
    </location>
</feature>
<evidence type="ECO:0000259" key="1">
    <source>
        <dbReference type="Pfam" id="PF01575"/>
    </source>
</evidence>
<dbReference type="PANTHER" id="PTHR43664:SF1">
    <property type="entry name" value="BETA-METHYLMALYL-COA DEHYDRATASE"/>
    <property type="match status" value="1"/>
</dbReference>
<comment type="caution">
    <text evidence="2">The sequence shown here is derived from an EMBL/GenBank/DDBJ whole genome shotgun (WGS) entry which is preliminary data.</text>
</comment>
<dbReference type="Pfam" id="PF01575">
    <property type="entry name" value="MaoC_dehydratas"/>
    <property type="match status" value="1"/>
</dbReference>
<reference evidence="3" key="1">
    <citation type="journal article" date="2019" name="Int. J. Syst. Evol. Microbiol.">
        <title>The Global Catalogue of Microorganisms (GCM) 10K type strain sequencing project: providing services to taxonomists for standard genome sequencing and annotation.</title>
        <authorList>
            <consortium name="The Broad Institute Genomics Platform"/>
            <consortium name="The Broad Institute Genome Sequencing Center for Infectious Disease"/>
            <person name="Wu L."/>
            <person name="Ma J."/>
        </authorList>
    </citation>
    <scope>NUCLEOTIDE SEQUENCE [LARGE SCALE GENOMIC DNA]</scope>
    <source>
        <strain evidence="3">CGMCC 1.15790</strain>
    </source>
</reference>
<dbReference type="PANTHER" id="PTHR43664">
    <property type="entry name" value="MONOAMINE OXIDASE-RELATED"/>
    <property type="match status" value="1"/>
</dbReference>
<sequence>MFHKFFEDYEVNERWTSDARTITEADIIQFAGFSGDWNSLHIDQEYAKQGPFGKRIAHGLLVLSIASGRNVFGSGKAYAFYGIDHLRFIQPVYVGDTIHVEMTVEKIEEKMENAGLLTVKQQVVKQNGETAIVSTIKVLINKRHSPFGK</sequence>
<keyword evidence="3" id="KW-1185">Reference proteome</keyword>
<dbReference type="SUPFAM" id="SSF54637">
    <property type="entry name" value="Thioesterase/thiol ester dehydrase-isomerase"/>
    <property type="match status" value="1"/>
</dbReference>